<accession>A0A6G0TQH8</accession>
<comment type="caution">
    <text evidence="1">The sequence shown here is derived from an EMBL/GenBank/DDBJ whole genome shotgun (WGS) entry which is preliminary data.</text>
</comment>
<evidence type="ECO:0000313" key="2">
    <source>
        <dbReference type="Proteomes" id="UP000475862"/>
    </source>
</evidence>
<dbReference type="AlphaFoldDB" id="A0A6G0TQH8"/>
<gene>
    <name evidence="1" type="ORF">AGLY_006207</name>
</gene>
<name>A0A6G0TQH8_APHGL</name>
<organism evidence="1 2">
    <name type="scientific">Aphis glycines</name>
    <name type="common">Soybean aphid</name>
    <dbReference type="NCBI Taxonomy" id="307491"/>
    <lineage>
        <taxon>Eukaryota</taxon>
        <taxon>Metazoa</taxon>
        <taxon>Ecdysozoa</taxon>
        <taxon>Arthropoda</taxon>
        <taxon>Hexapoda</taxon>
        <taxon>Insecta</taxon>
        <taxon>Pterygota</taxon>
        <taxon>Neoptera</taxon>
        <taxon>Paraneoptera</taxon>
        <taxon>Hemiptera</taxon>
        <taxon>Sternorrhyncha</taxon>
        <taxon>Aphidomorpha</taxon>
        <taxon>Aphidoidea</taxon>
        <taxon>Aphididae</taxon>
        <taxon>Aphidini</taxon>
        <taxon>Aphis</taxon>
        <taxon>Aphis</taxon>
    </lineage>
</organism>
<proteinExistence type="predicted"/>
<dbReference type="EMBL" id="VYZN01000018">
    <property type="protein sequence ID" value="KAE9537184.1"/>
    <property type="molecule type" value="Genomic_DNA"/>
</dbReference>
<evidence type="ECO:0000313" key="1">
    <source>
        <dbReference type="EMBL" id="KAE9537184.1"/>
    </source>
</evidence>
<protein>
    <submittedName>
        <fullName evidence="1">Uncharacterized protein</fullName>
    </submittedName>
</protein>
<sequence length="188" mass="21995">MEHIRVDSERSDECIDFTMIITSRNSASISNFGGGFRWKSEYSWCIIETTEIFDFYANFFLKCRSNFYEICRKRENLQVSNVKYSSLTNHLRSESFKLITINFKPSSQPPTSLQGFVYSKKTLLNQLKSHFDDSCRPNISFYRANNTYQSNLSTIKLGGFHMKKKLVTSPRIHENAFEINLPIYEFIA</sequence>
<reference evidence="1 2" key="1">
    <citation type="submission" date="2019-08" db="EMBL/GenBank/DDBJ databases">
        <title>The genome of the soybean aphid Biotype 1, its phylome, world population structure and adaptation to the North American continent.</title>
        <authorList>
            <person name="Giordano R."/>
            <person name="Donthu R.K."/>
            <person name="Hernandez A.G."/>
            <person name="Wright C.L."/>
            <person name="Zimin A.V."/>
        </authorList>
    </citation>
    <scope>NUCLEOTIDE SEQUENCE [LARGE SCALE GENOMIC DNA]</scope>
    <source>
        <tissue evidence="1">Whole aphids</tissue>
    </source>
</reference>
<dbReference type="Proteomes" id="UP000475862">
    <property type="component" value="Unassembled WGS sequence"/>
</dbReference>
<keyword evidence="2" id="KW-1185">Reference proteome</keyword>